<feature type="region of interest" description="Disordered" evidence="5">
    <location>
        <begin position="289"/>
        <end position="312"/>
    </location>
</feature>
<dbReference type="CDD" id="cd06171">
    <property type="entry name" value="Sigma70_r4"/>
    <property type="match status" value="1"/>
</dbReference>
<dbReference type="SUPFAM" id="SSF88946">
    <property type="entry name" value="Sigma2 domain of RNA polymerase sigma factors"/>
    <property type="match status" value="1"/>
</dbReference>
<feature type="domain" description="RNA polymerase sigma factor 70 region 4 type 2" evidence="7">
    <location>
        <begin position="137"/>
        <end position="186"/>
    </location>
</feature>
<protein>
    <submittedName>
        <fullName evidence="8">Sigma-70 family RNA polymerase sigma factor</fullName>
    </submittedName>
</protein>
<reference evidence="8 9" key="1">
    <citation type="submission" date="2024-04" db="EMBL/GenBank/DDBJ databases">
        <title>Human intestinal bacterial collection.</title>
        <authorList>
            <person name="Pauvert C."/>
            <person name="Hitch T.C.A."/>
            <person name="Clavel T."/>
        </authorList>
    </citation>
    <scope>NUCLEOTIDE SEQUENCE [LARGE SCALE GENOMIC DNA]</scope>
    <source>
        <strain evidence="8 9">CLA-KB-H42</strain>
    </source>
</reference>
<evidence type="ECO:0000256" key="5">
    <source>
        <dbReference type="SAM" id="MobiDB-lite"/>
    </source>
</evidence>
<dbReference type="InterPro" id="IPR013325">
    <property type="entry name" value="RNA_pol_sigma_r2"/>
</dbReference>
<dbReference type="InterPro" id="IPR014284">
    <property type="entry name" value="RNA_pol_sigma-70_dom"/>
</dbReference>
<proteinExistence type="inferred from homology"/>
<dbReference type="NCBIfam" id="TIGR02937">
    <property type="entry name" value="sigma70-ECF"/>
    <property type="match status" value="1"/>
</dbReference>
<comment type="caution">
    <text evidence="8">The sequence shown here is derived from an EMBL/GenBank/DDBJ whole genome shotgun (WGS) entry which is preliminary data.</text>
</comment>
<dbReference type="Pfam" id="PF04542">
    <property type="entry name" value="Sigma70_r2"/>
    <property type="match status" value="1"/>
</dbReference>
<feature type="domain" description="RNA polymerase sigma-70 region 2" evidence="6">
    <location>
        <begin position="29"/>
        <end position="90"/>
    </location>
</feature>
<dbReference type="InterPro" id="IPR013249">
    <property type="entry name" value="RNA_pol_sigma70_r4_t2"/>
</dbReference>
<keyword evidence="3" id="KW-0731">Sigma factor</keyword>
<accession>A0ABV1J9K6</accession>
<keyword evidence="4" id="KW-0804">Transcription</keyword>
<dbReference type="PANTHER" id="PTHR43133">
    <property type="entry name" value="RNA POLYMERASE ECF-TYPE SIGMA FACTO"/>
    <property type="match status" value="1"/>
</dbReference>
<dbReference type="Proteomes" id="UP001487305">
    <property type="component" value="Unassembled WGS sequence"/>
</dbReference>
<dbReference type="Gene3D" id="1.10.10.10">
    <property type="entry name" value="Winged helix-like DNA-binding domain superfamily/Winged helix DNA-binding domain"/>
    <property type="match status" value="1"/>
</dbReference>
<dbReference type="PANTHER" id="PTHR43133:SF51">
    <property type="entry name" value="RNA POLYMERASE SIGMA FACTOR"/>
    <property type="match status" value="1"/>
</dbReference>
<dbReference type="InterPro" id="IPR007627">
    <property type="entry name" value="RNA_pol_sigma70_r2"/>
</dbReference>
<keyword evidence="2" id="KW-0805">Transcription regulation</keyword>
<dbReference type="InterPro" id="IPR039425">
    <property type="entry name" value="RNA_pol_sigma-70-like"/>
</dbReference>
<evidence type="ECO:0000259" key="6">
    <source>
        <dbReference type="Pfam" id="PF04542"/>
    </source>
</evidence>
<name>A0ABV1J9K6_9ACTN</name>
<dbReference type="Gene3D" id="1.10.1740.10">
    <property type="match status" value="1"/>
</dbReference>
<evidence type="ECO:0000256" key="4">
    <source>
        <dbReference type="ARBA" id="ARBA00023163"/>
    </source>
</evidence>
<dbReference type="EMBL" id="JBBNOP010000001">
    <property type="protein sequence ID" value="MEQ3361392.1"/>
    <property type="molecule type" value="Genomic_DNA"/>
</dbReference>
<evidence type="ECO:0000256" key="1">
    <source>
        <dbReference type="ARBA" id="ARBA00010641"/>
    </source>
</evidence>
<dbReference type="InterPro" id="IPR013324">
    <property type="entry name" value="RNA_pol_sigma_r3/r4-like"/>
</dbReference>
<sequence length="422" mass="44868">MGEKKARQADVRKLVGRARRGDGRAFEALIDSCRSKILYLALHYARNADDAEDCAQEAVLKVYRGIGKLKDVDAFDSWLHSIVKYTCYRRNGTMEKNTILLGGDSGARDAIMSIEEARTEFLPAEYAEDAEKRSFIMGLIKELNENYQEALLLFYFEGFSYKEIAATLGVNANKVTNDLKRARQALRKKIEETDGRVLASAAIPAGALPTLTRIYELDCLEAVTPDMEERLTEYAATICAATVAAGAGGAAALGQGLGAKLAIGGASALLVAGIAAGVVASGDAVESAADQPAPARSVSEEPAEPPEPHLAPVPEAEPAEAPIATLADMIGAEGEAALLSLTGGAARGEVIAFAESIGAPQRGYAETLDGSTLSVYELTKQGKQLFVAAKESPETDTVEVAYRFGDAGEIPDMFEFISMFDK</sequence>
<evidence type="ECO:0000313" key="8">
    <source>
        <dbReference type="EMBL" id="MEQ3361392.1"/>
    </source>
</evidence>
<keyword evidence="9" id="KW-1185">Reference proteome</keyword>
<evidence type="ECO:0000313" key="9">
    <source>
        <dbReference type="Proteomes" id="UP001487305"/>
    </source>
</evidence>
<comment type="similarity">
    <text evidence="1">Belongs to the sigma-70 factor family. ECF subfamily.</text>
</comment>
<dbReference type="Pfam" id="PF08281">
    <property type="entry name" value="Sigma70_r4_2"/>
    <property type="match status" value="1"/>
</dbReference>
<evidence type="ECO:0000256" key="2">
    <source>
        <dbReference type="ARBA" id="ARBA00023015"/>
    </source>
</evidence>
<dbReference type="SUPFAM" id="SSF88659">
    <property type="entry name" value="Sigma3 and sigma4 domains of RNA polymerase sigma factors"/>
    <property type="match status" value="1"/>
</dbReference>
<evidence type="ECO:0000256" key="3">
    <source>
        <dbReference type="ARBA" id="ARBA00023082"/>
    </source>
</evidence>
<evidence type="ECO:0000259" key="7">
    <source>
        <dbReference type="Pfam" id="PF08281"/>
    </source>
</evidence>
<dbReference type="RefSeq" id="WP_180963632.1">
    <property type="nucleotide sequence ID" value="NZ_JBBNOP010000001.1"/>
</dbReference>
<organism evidence="8 9">
    <name type="scientific">Raoultibacter massiliensis</name>
    <dbReference type="NCBI Taxonomy" id="1852371"/>
    <lineage>
        <taxon>Bacteria</taxon>
        <taxon>Bacillati</taxon>
        <taxon>Actinomycetota</taxon>
        <taxon>Coriobacteriia</taxon>
        <taxon>Eggerthellales</taxon>
        <taxon>Eggerthellaceae</taxon>
        <taxon>Raoultibacter</taxon>
    </lineage>
</organism>
<dbReference type="InterPro" id="IPR036388">
    <property type="entry name" value="WH-like_DNA-bd_sf"/>
</dbReference>
<gene>
    <name evidence="8" type="ORF">AAA083_00215</name>
</gene>